<keyword evidence="3" id="KW-0808">Transferase</keyword>
<dbReference type="RefSeq" id="WP_196293097.1">
    <property type="nucleotide sequence ID" value="NZ_JADQDM010000004.1"/>
</dbReference>
<comment type="function">
    <text evidence="12">Catalyzes the acylation of glycosyl-4,4'-diaponeurosporenoate, i.e. the esterification of glucose at the C6'' position with the carboxyl group of the C(15) fatty acid 12-methyltetradecanoic acid, to yield staphyloxanthin. This is the last step in the biosynthesis of this orange pigment, present in most staphylococci strains.</text>
</comment>
<protein>
    <recommendedName>
        <fullName evidence="11">Glycosyl-4,4'-diaponeurosporenoate acyltransferase</fullName>
    </recommendedName>
</protein>
<sequence>MPRSEQKTALPSPALLALANAVPNVLWSLLALLPLSVYCYRYMARPWLYGFLAVGLLAYAVPTAWFGRWQLSRRPARYRRLGVALLNRLTQNGDLVNRLLRRRYPAYRHVRTRAALAALVRTSYHQERFHLLGFLFFGLVSGYAAARGQAGWCGLLLLLNLGYNVYPMWLQQYLRLRVTPREP</sequence>
<keyword evidence="7 13" id="KW-0472">Membrane</keyword>
<evidence type="ECO:0000256" key="11">
    <source>
        <dbReference type="ARBA" id="ARBA00023667"/>
    </source>
</evidence>
<keyword evidence="5" id="KW-0732">Signal</keyword>
<evidence type="ECO:0000256" key="10">
    <source>
        <dbReference type="ARBA" id="ARBA00023603"/>
    </source>
</evidence>
<evidence type="ECO:0000256" key="6">
    <source>
        <dbReference type="ARBA" id="ARBA00022989"/>
    </source>
</evidence>
<feature type="transmembrane region" description="Helical" evidence="13">
    <location>
        <begin position="152"/>
        <end position="170"/>
    </location>
</feature>
<gene>
    <name evidence="14" type="ORF">I2H31_11080</name>
</gene>
<dbReference type="InterPro" id="IPR044021">
    <property type="entry name" value="CrtO"/>
</dbReference>
<comment type="similarity">
    <text evidence="10">Belongs to the acyltransferase CrtO family.</text>
</comment>
<evidence type="ECO:0000256" key="1">
    <source>
        <dbReference type="ARBA" id="ARBA00004162"/>
    </source>
</evidence>
<keyword evidence="2" id="KW-1003">Cell membrane</keyword>
<feature type="transmembrane region" description="Helical" evidence="13">
    <location>
        <begin position="47"/>
        <end position="67"/>
    </location>
</feature>
<keyword evidence="4 13" id="KW-0812">Transmembrane</keyword>
<dbReference type="Pfam" id="PF18927">
    <property type="entry name" value="CrtO"/>
    <property type="match status" value="1"/>
</dbReference>
<accession>A0ABS0I3Z3</accession>
<evidence type="ECO:0000313" key="14">
    <source>
        <dbReference type="EMBL" id="MBF9221648.1"/>
    </source>
</evidence>
<evidence type="ECO:0000313" key="15">
    <source>
        <dbReference type="Proteomes" id="UP000618931"/>
    </source>
</evidence>
<proteinExistence type="inferred from homology"/>
<evidence type="ECO:0000256" key="4">
    <source>
        <dbReference type="ARBA" id="ARBA00022692"/>
    </source>
</evidence>
<dbReference type="Proteomes" id="UP000618931">
    <property type="component" value="Unassembled WGS sequence"/>
</dbReference>
<comment type="pathway">
    <text evidence="9">Carotenoid biosynthesis; staphyloxanthin biosynthesis; staphyloxanthin from farnesyl diphosphate: step 5/5.</text>
</comment>
<evidence type="ECO:0000256" key="8">
    <source>
        <dbReference type="ARBA" id="ARBA00023315"/>
    </source>
</evidence>
<keyword evidence="6 13" id="KW-1133">Transmembrane helix</keyword>
<evidence type="ECO:0000256" key="7">
    <source>
        <dbReference type="ARBA" id="ARBA00023136"/>
    </source>
</evidence>
<evidence type="ECO:0000256" key="12">
    <source>
        <dbReference type="ARBA" id="ARBA00025324"/>
    </source>
</evidence>
<evidence type="ECO:0000256" key="13">
    <source>
        <dbReference type="SAM" id="Phobius"/>
    </source>
</evidence>
<reference evidence="14 15" key="1">
    <citation type="submission" date="2020-11" db="EMBL/GenBank/DDBJ databases">
        <authorList>
            <person name="Kim M.K."/>
        </authorList>
    </citation>
    <scope>NUCLEOTIDE SEQUENCE [LARGE SCALE GENOMIC DNA]</scope>
    <source>
        <strain evidence="14 15">BT662</strain>
    </source>
</reference>
<feature type="transmembrane region" description="Helical" evidence="13">
    <location>
        <begin position="129"/>
        <end position="146"/>
    </location>
</feature>
<dbReference type="EMBL" id="JADQDM010000004">
    <property type="protein sequence ID" value="MBF9221648.1"/>
    <property type="molecule type" value="Genomic_DNA"/>
</dbReference>
<comment type="subcellular location">
    <subcellularLocation>
        <location evidence="1">Cell membrane</location>
        <topology evidence="1">Single-pass membrane protein</topology>
    </subcellularLocation>
</comment>
<keyword evidence="15" id="KW-1185">Reference proteome</keyword>
<evidence type="ECO:0000256" key="9">
    <source>
        <dbReference type="ARBA" id="ARBA00023588"/>
    </source>
</evidence>
<evidence type="ECO:0000256" key="2">
    <source>
        <dbReference type="ARBA" id="ARBA00022475"/>
    </source>
</evidence>
<keyword evidence="8" id="KW-0012">Acyltransferase</keyword>
<evidence type="ECO:0000256" key="3">
    <source>
        <dbReference type="ARBA" id="ARBA00022679"/>
    </source>
</evidence>
<comment type="caution">
    <text evidence="14">The sequence shown here is derived from an EMBL/GenBank/DDBJ whole genome shotgun (WGS) entry which is preliminary data.</text>
</comment>
<evidence type="ECO:0000256" key="5">
    <source>
        <dbReference type="ARBA" id="ARBA00022729"/>
    </source>
</evidence>
<name>A0ABS0I3Z3_9BACT</name>
<feature type="transmembrane region" description="Helical" evidence="13">
    <location>
        <begin position="12"/>
        <end position="35"/>
    </location>
</feature>
<organism evidence="14 15">
    <name type="scientific">Hymenobacter ruricola</name>
    <dbReference type="NCBI Taxonomy" id="2791023"/>
    <lineage>
        <taxon>Bacteria</taxon>
        <taxon>Pseudomonadati</taxon>
        <taxon>Bacteroidota</taxon>
        <taxon>Cytophagia</taxon>
        <taxon>Cytophagales</taxon>
        <taxon>Hymenobacteraceae</taxon>
        <taxon>Hymenobacter</taxon>
    </lineage>
</organism>